<dbReference type="PROSITE" id="PS50850">
    <property type="entry name" value="MFS"/>
    <property type="match status" value="1"/>
</dbReference>
<feature type="transmembrane region" description="Helical" evidence="4">
    <location>
        <begin position="328"/>
        <end position="347"/>
    </location>
</feature>
<evidence type="ECO:0000313" key="6">
    <source>
        <dbReference type="EMBL" id="GLR84241.1"/>
    </source>
</evidence>
<organism evidence="6 7">
    <name type="scientific">Bradyrhizobium iriomotense</name>
    <dbReference type="NCBI Taxonomy" id="441950"/>
    <lineage>
        <taxon>Bacteria</taxon>
        <taxon>Pseudomonadati</taxon>
        <taxon>Pseudomonadota</taxon>
        <taxon>Alphaproteobacteria</taxon>
        <taxon>Hyphomicrobiales</taxon>
        <taxon>Nitrobacteraceae</taxon>
        <taxon>Bradyrhizobium</taxon>
    </lineage>
</organism>
<evidence type="ECO:0000313" key="7">
    <source>
        <dbReference type="Proteomes" id="UP001156905"/>
    </source>
</evidence>
<feature type="transmembrane region" description="Helical" evidence="4">
    <location>
        <begin position="20"/>
        <end position="40"/>
    </location>
</feature>
<dbReference type="NCBIfam" id="TIGR04259">
    <property type="entry name" value="oxa_formateAnti"/>
    <property type="match status" value="1"/>
</dbReference>
<keyword evidence="7" id="KW-1185">Reference proteome</keyword>
<name>A0ABQ6ASR0_9BRAD</name>
<gene>
    <name evidence="6" type="ORF">GCM10007857_09510</name>
</gene>
<dbReference type="Pfam" id="PF07690">
    <property type="entry name" value="MFS_1"/>
    <property type="match status" value="1"/>
</dbReference>
<feature type="transmembrane region" description="Helical" evidence="4">
    <location>
        <begin position="263"/>
        <end position="284"/>
    </location>
</feature>
<feature type="domain" description="Major facilitator superfamily (MFS) profile" evidence="5">
    <location>
        <begin position="1"/>
        <end position="416"/>
    </location>
</feature>
<dbReference type="SUPFAM" id="SSF103473">
    <property type="entry name" value="MFS general substrate transporter"/>
    <property type="match status" value="1"/>
</dbReference>
<sequence length="438" mass="46575">MISSTDGAVTAAPLRSGFRWLQLVMGIVCMAMIANLQYGWTLFVDPIDAKYHWGRAAIQLAFTIFVVTETWLVPIEAWFVDKYGPRVVIMFGGVMIALSWVLNSYADSLTFLYAAAVVGGMGAGAVYGTCVGNALKWFPDRRGLAAGATAAGFGAGAAITVVPIASMIASSGYQSAFLTFGIGQGLIVFALAFFIQPPSIFVPPKKKKLNLPQTKVDFTPPQVLRSPIFWVMYVVFVMVASGGLMTAAQIAPIAHDFGIANTPVTLAGFQMAALTFAISLDRIFDGFGRPFFGWVSDNIGREHTMFIAFGTAALMLLTLSAYGHVPIVFVLATAVYFGVFGEIYSLFPATCGDTFGSKFATTNNGMLYTAKGTASLLVPLASVISATYGWKAVFVVAVALNAMAALMAVFVIKPLRRSFILGKETATTEAATGNAKTA</sequence>
<dbReference type="Gene3D" id="1.20.1250.20">
    <property type="entry name" value="MFS general substrate transporter like domains"/>
    <property type="match status" value="2"/>
</dbReference>
<evidence type="ECO:0000259" key="5">
    <source>
        <dbReference type="PROSITE" id="PS50850"/>
    </source>
</evidence>
<dbReference type="InterPro" id="IPR020846">
    <property type="entry name" value="MFS_dom"/>
</dbReference>
<feature type="transmembrane region" description="Helical" evidence="4">
    <location>
        <begin position="305"/>
        <end position="322"/>
    </location>
</feature>
<protein>
    <submittedName>
        <fullName evidence="6">Oxalate/formate MFS antiporter</fullName>
    </submittedName>
</protein>
<feature type="transmembrane region" description="Helical" evidence="4">
    <location>
        <begin position="175"/>
        <end position="195"/>
    </location>
</feature>
<feature type="transmembrane region" description="Helical" evidence="4">
    <location>
        <begin position="60"/>
        <end position="80"/>
    </location>
</feature>
<dbReference type="Proteomes" id="UP001156905">
    <property type="component" value="Unassembled WGS sequence"/>
</dbReference>
<dbReference type="InterPro" id="IPR050327">
    <property type="entry name" value="Proton-linked_MCT"/>
</dbReference>
<comment type="caution">
    <text evidence="6">The sequence shown here is derived from an EMBL/GenBank/DDBJ whole genome shotgun (WGS) entry which is preliminary data.</text>
</comment>
<dbReference type="CDD" id="cd17353">
    <property type="entry name" value="MFS_OFA_like"/>
    <property type="match status" value="1"/>
</dbReference>
<dbReference type="PANTHER" id="PTHR11360">
    <property type="entry name" value="MONOCARBOXYLATE TRANSPORTER"/>
    <property type="match status" value="1"/>
</dbReference>
<feature type="transmembrane region" description="Helical" evidence="4">
    <location>
        <begin position="111"/>
        <end position="132"/>
    </location>
</feature>
<proteinExistence type="predicted"/>
<feature type="transmembrane region" description="Helical" evidence="4">
    <location>
        <begin position="368"/>
        <end position="386"/>
    </location>
</feature>
<evidence type="ECO:0000256" key="1">
    <source>
        <dbReference type="ARBA" id="ARBA00022692"/>
    </source>
</evidence>
<dbReference type="InterPro" id="IPR026355">
    <property type="entry name" value="Oxa/Form_antiport"/>
</dbReference>
<accession>A0ABQ6ASR0</accession>
<keyword evidence="1 4" id="KW-0812">Transmembrane</keyword>
<dbReference type="RefSeq" id="WP_284261690.1">
    <property type="nucleotide sequence ID" value="NZ_BSOW01000003.1"/>
</dbReference>
<evidence type="ECO:0000256" key="4">
    <source>
        <dbReference type="SAM" id="Phobius"/>
    </source>
</evidence>
<dbReference type="InterPro" id="IPR011701">
    <property type="entry name" value="MFS"/>
</dbReference>
<evidence type="ECO:0000256" key="3">
    <source>
        <dbReference type="ARBA" id="ARBA00023136"/>
    </source>
</evidence>
<evidence type="ECO:0000256" key="2">
    <source>
        <dbReference type="ARBA" id="ARBA00022989"/>
    </source>
</evidence>
<reference evidence="7" key="1">
    <citation type="journal article" date="2019" name="Int. J. Syst. Evol. Microbiol.">
        <title>The Global Catalogue of Microorganisms (GCM) 10K type strain sequencing project: providing services to taxonomists for standard genome sequencing and annotation.</title>
        <authorList>
            <consortium name="The Broad Institute Genomics Platform"/>
            <consortium name="The Broad Institute Genome Sequencing Center for Infectious Disease"/>
            <person name="Wu L."/>
            <person name="Ma J."/>
        </authorList>
    </citation>
    <scope>NUCLEOTIDE SEQUENCE [LARGE SCALE GENOMIC DNA]</scope>
    <source>
        <strain evidence="7">NBRC 102520</strain>
    </source>
</reference>
<dbReference type="PANTHER" id="PTHR11360:SF304">
    <property type="entry name" value="MFS DOMAIN-CONTAINING PROTEIN"/>
    <property type="match status" value="1"/>
</dbReference>
<keyword evidence="2 4" id="KW-1133">Transmembrane helix</keyword>
<feature type="transmembrane region" description="Helical" evidence="4">
    <location>
        <begin position="87"/>
        <end position="105"/>
    </location>
</feature>
<dbReference type="EMBL" id="BSOW01000003">
    <property type="protein sequence ID" value="GLR84241.1"/>
    <property type="molecule type" value="Genomic_DNA"/>
</dbReference>
<feature type="transmembrane region" description="Helical" evidence="4">
    <location>
        <begin position="392"/>
        <end position="412"/>
    </location>
</feature>
<keyword evidence="3 4" id="KW-0472">Membrane</keyword>
<feature type="transmembrane region" description="Helical" evidence="4">
    <location>
        <begin position="144"/>
        <end position="169"/>
    </location>
</feature>
<dbReference type="InterPro" id="IPR036259">
    <property type="entry name" value="MFS_trans_sf"/>
</dbReference>
<feature type="transmembrane region" description="Helical" evidence="4">
    <location>
        <begin position="228"/>
        <end position="251"/>
    </location>
</feature>